<feature type="region of interest" description="Disordered" evidence="1">
    <location>
        <begin position="544"/>
        <end position="597"/>
    </location>
</feature>
<dbReference type="EMBL" id="PFXF01000015">
    <property type="protein sequence ID" value="PJA32967.1"/>
    <property type="molecule type" value="Genomic_DNA"/>
</dbReference>
<evidence type="ECO:0000256" key="1">
    <source>
        <dbReference type="SAM" id="MobiDB-lite"/>
    </source>
</evidence>
<gene>
    <name evidence="3" type="ORF">CO185_00865</name>
</gene>
<accession>A0A2M7WSI1</accession>
<sequence length="741" mass="80155">MRKHFPHISTFLLTLTLVFVVGIAVFTPYRVSAAIDVPAEFGCYRNSDNVYLPVPNEAACPKDATWKLAPAAQTQGASVGGDSWLMKYVLVPGSLGILKLVSLLTALAGKVLNGVIYYTVGQMADNYRDLDAIDTTWTTIRDLANMTFIFILLYAAIKTILGMGSDTKKLIIRVIIVAILINFSLFFTQVVIDASNILAIAFYDAIAPGALAATNLKDALLNPGMSDAFMDAMNLTSLYDISALENVPEMFTIAVMGSIMLLIATFVFFAAAIMFIVRYTVLILVLILSPLALMGFILPGIKSYADKWKDALIGQAFFAPVYFMLVWISLRVLTGVGDSVIGGKPTAKAAFSALGQPQNATNLTISQEPFALFINFIVVIVFLIAALTIAKGMANKAGGAVTSMNKWAGKFAGGASFGVAGFAGRQSVGRLGAALGDSEKFKKMAEKGGLTGMTGRLALATGRKTAGASFDGRGTAIGVELGAGKVQKGGYTQYRKDKDEKKDKFAASLEASVKAKAKSKKEYEEAKKKYKNYPDSLELLKAKQKHDEIHGNKKEVETRRAELESRKSAELQTVDRDNAEKLKEAENSERSAHDTLSRIETEIQAAGAGATDEQKKELLAARDGLKEIENGAHSLRYAIKESKDKIIANYKKQTEDIEIIDTGKVTRRNTYANVIEKSTWAKIAGYNYSGAAKIRAGVKTNKDKIVEAVQALEKESVKGGASTEKTEKEEKPEGENSNKTT</sequence>
<name>A0A2M7WSI1_9BACT</name>
<feature type="transmembrane region" description="Helical" evidence="2">
    <location>
        <begin position="143"/>
        <end position="163"/>
    </location>
</feature>
<proteinExistence type="predicted"/>
<reference evidence="4" key="1">
    <citation type="submission" date="2017-09" db="EMBL/GenBank/DDBJ databases">
        <title>Depth-based differentiation of microbial function through sediment-hosted aquifers and enrichment of novel symbionts in the deep terrestrial subsurface.</title>
        <authorList>
            <person name="Probst A.J."/>
            <person name="Ladd B."/>
            <person name="Jarett J.K."/>
            <person name="Geller-Mcgrath D.E."/>
            <person name="Sieber C.M.K."/>
            <person name="Emerson J.B."/>
            <person name="Anantharaman K."/>
            <person name="Thomas B.C."/>
            <person name="Malmstrom R."/>
            <person name="Stieglmeier M."/>
            <person name="Klingl A."/>
            <person name="Woyke T."/>
            <person name="Ryan C.M."/>
            <person name="Banfield J.F."/>
        </authorList>
    </citation>
    <scope>NUCLEOTIDE SEQUENCE [LARGE SCALE GENOMIC DNA]</scope>
</reference>
<feature type="compositionally biased region" description="Basic and acidic residues" evidence="1">
    <location>
        <begin position="724"/>
        <end position="741"/>
    </location>
</feature>
<evidence type="ECO:0008006" key="5">
    <source>
        <dbReference type="Google" id="ProtNLM"/>
    </source>
</evidence>
<feature type="transmembrane region" description="Helical" evidence="2">
    <location>
        <begin position="279"/>
        <end position="299"/>
    </location>
</feature>
<protein>
    <recommendedName>
        <fullName evidence="5">TrbL/VirB6 plasmid conjugal transfer protein</fullName>
    </recommendedName>
</protein>
<feature type="transmembrane region" description="Helical" evidence="2">
    <location>
        <begin position="370"/>
        <end position="390"/>
    </location>
</feature>
<feature type="region of interest" description="Disordered" evidence="1">
    <location>
        <begin position="714"/>
        <end position="741"/>
    </location>
</feature>
<feature type="transmembrane region" description="Helical" evidence="2">
    <location>
        <begin position="197"/>
        <end position="216"/>
    </location>
</feature>
<keyword evidence="2" id="KW-0812">Transmembrane</keyword>
<dbReference type="AlphaFoldDB" id="A0A2M7WSI1"/>
<evidence type="ECO:0000313" key="3">
    <source>
        <dbReference type="EMBL" id="PJA32967.1"/>
    </source>
</evidence>
<evidence type="ECO:0000256" key="2">
    <source>
        <dbReference type="SAM" id="Phobius"/>
    </source>
</evidence>
<evidence type="ECO:0000313" key="4">
    <source>
        <dbReference type="Proteomes" id="UP000230758"/>
    </source>
</evidence>
<organism evidence="3 4">
    <name type="scientific">Candidatus Zambryskibacteria bacterium CG_4_9_14_3_um_filter_42_15</name>
    <dbReference type="NCBI Taxonomy" id="1975112"/>
    <lineage>
        <taxon>Bacteria</taxon>
        <taxon>Candidatus Zambryskiibacteriota</taxon>
    </lineage>
</organism>
<keyword evidence="2" id="KW-1133">Transmembrane helix</keyword>
<keyword evidence="2" id="KW-0472">Membrane</keyword>
<feature type="transmembrane region" description="Helical" evidence="2">
    <location>
        <begin position="170"/>
        <end position="191"/>
    </location>
</feature>
<comment type="caution">
    <text evidence="3">The sequence shown here is derived from an EMBL/GenBank/DDBJ whole genome shotgun (WGS) entry which is preliminary data.</text>
</comment>
<feature type="transmembrane region" description="Helical" evidence="2">
    <location>
        <begin position="311"/>
        <end position="330"/>
    </location>
</feature>
<dbReference type="Proteomes" id="UP000230758">
    <property type="component" value="Unassembled WGS sequence"/>
</dbReference>
<feature type="transmembrane region" description="Helical" evidence="2">
    <location>
        <begin position="251"/>
        <end position="273"/>
    </location>
</feature>